<gene>
    <name evidence="7" type="primary">tpiA</name>
    <name evidence="9" type="ORF">A2919_01880</name>
</gene>
<dbReference type="SUPFAM" id="SSF51351">
    <property type="entry name" value="Triosephosphate isomerase (TIM)"/>
    <property type="match status" value="1"/>
</dbReference>
<comment type="function">
    <text evidence="7">Involved in the gluconeogenesis. Catalyzes stereospecifically the conversion of dihydroxyacetone phosphate (DHAP) to D-glyceraldehyde-3-phosphate (G3P).</text>
</comment>
<organism evidence="9 10">
    <name type="scientific">Candidatus Spechtbacteria bacterium RIFCSPLOWO2_01_FULL_43_12</name>
    <dbReference type="NCBI Taxonomy" id="1802162"/>
    <lineage>
        <taxon>Bacteria</taxon>
        <taxon>Candidatus Spechtiibacteriota</taxon>
    </lineage>
</organism>
<comment type="subcellular location">
    <subcellularLocation>
        <location evidence="7 8">Cytoplasm</location>
    </subcellularLocation>
</comment>
<dbReference type="CDD" id="cd00311">
    <property type="entry name" value="TIM"/>
    <property type="match status" value="1"/>
</dbReference>
<dbReference type="Pfam" id="PF00121">
    <property type="entry name" value="TIM"/>
    <property type="match status" value="1"/>
</dbReference>
<dbReference type="Proteomes" id="UP000178835">
    <property type="component" value="Unassembled WGS sequence"/>
</dbReference>
<dbReference type="GO" id="GO:0019563">
    <property type="term" value="P:glycerol catabolic process"/>
    <property type="evidence" value="ECO:0007669"/>
    <property type="project" value="TreeGrafter"/>
</dbReference>
<feature type="binding site" evidence="7">
    <location>
        <begin position="11"/>
        <end position="13"/>
    </location>
    <ligand>
        <name>substrate</name>
    </ligand>
</feature>
<keyword evidence="3 7" id="KW-0312">Gluconeogenesis</keyword>
<keyword evidence="6 7" id="KW-0413">Isomerase</keyword>
<dbReference type="EMBL" id="MHOH01000017">
    <property type="protein sequence ID" value="OGZ60607.1"/>
    <property type="molecule type" value="Genomic_DNA"/>
</dbReference>
<dbReference type="GO" id="GO:0046166">
    <property type="term" value="P:glyceraldehyde-3-phosphate biosynthetic process"/>
    <property type="evidence" value="ECO:0007669"/>
    <property type="project" value="TreeGrafter"/>
</dbReference>
<comment type="subunit">
    <text evidence="7 8">Homodimer.</text>
</comment>
<evidence type="ECO:0000256" key="2">
    <source>
        <dbReference type="ARBA" id="ARBA00007422"/>
    </source>
</evidence>
<dbReference type="GO" id="GO:0006094">
    <property type="term" value="P:gluconeogenesis"/>
    <property type="evidence" value="ECO:0007669"/>
    <property type="project" value="UniProtKB-UniRule"/>
</dbReference>
<dbReference type="PROSITE" id="PS00171">
    <property type="entry name" value="TIM_1"/>
    <property type="match status" value="1"/>
</dbReference>
<evidence type="ECO:0000256" key="4">
    <source>
        <dbReference type="ARBA" id="ARBA00022490"/>
    </source>
</evidence>
<feature type="binding site" evidence="7">
    <location>
        <position position="173"/>
    </location>
    <ligand>
        <name>substrate</name>
    </ligand>
</feature>
<dbReference type="GO" id="GO:0006096">
    <property type="term" value="P:glycolytic process"/>
    <property type="evidence" value="ECO:0007669"/>
    <property type="project" value="UniProtKB-UniRule"/>
</dbReference>
<dbReference type="HAMAP" id="MF_00147_B">
    <property type="entry name" value="TIM_B"/>
    <property type="match status" value="1"/>
</dbReference>
<comment type="pathway">
    <text evidence="7 8">Carbohydrate biosynthesis; gluconeogenesis.</text>
</comment>
<sequence>MKNKKKYLVANWKMNPVSAKDAGKLAGDIVGGSNKIRGKKGVDIVICPPFPFLQIAGQKLGSGVKLGAQNCYFEDSGAYTGEVSARILKSLNCHFIIVGHSERRKYFNEDSLLINKKLKAIFKNGLVPIFAVGEKAGESVKVVERQLRGGLKDINGSKVKNIIIAYEPVWAIGTGHAATADDVMGASIMIRRVLADLYSRAIADKVPILYGGSTDSKNISRFTKDAGMDGALVGGSSLNAKEFIKMAQEIVK</sequence>
<dbReference type="InterPro" id="IPR020861">
    <property type="entry name" value="Triosephosphate_isomerase_AS"/>
</dbReference>
<evidence type="ECO:0000256" key="6">
    <source>
        <dbReference type="ARBA" id="ARBA00023235"/>
    </source>
</evidence>
<dbReference type="NCBIfam" id="TIGR00419">
    <property type="entry name" value="tim"/>
    <property type="match status" value="1"/>
</dbReference>
<reference evidence="9 10" key="1">
    <citation type="journal article" date="2016" name="Nat. Commun.">
        <title>Thousands of microbial genomes shed light on interconnected biogeochemical processes in an aquifer system.</title>
        <authorList>
            <person name="Anantharaman K."/>
            <person name="Brown C.T."/>
            <person name="Hug L.A."/>
            <person name="Sharon I."/>
            <person name="Castelle C.J."/>
            <person name="Probst A.J."/>
            <person name="Thomas B.C."/>
            <person name="Singh A."/>
            <person name="Wilkins M.J."/>
            <person name="Karaoz U."/>
            <person name="Brodie E.L."/>
            <person name="Williams K.H."/>
            <person name="Hubbard S.S."/>
            <person name="Banfield J.F."/>
        </authorList>
    </citation>
    <scope>NUCLEOTIDE SEQUENCE [LARGE SCALE GENOMIC DNA]</scope>
</reference>
<dbReference type="InterPro" id="IPR035990">
    <property type="entry name" value="TIM_sf"/>
</dbReference>
<name>A0A1G2HDN6_9BACT</name>
<evidence type="ECO:0000313" key="9">
    <source>
        <dbReference type="EMBL" id="OGZ60607.1"/>
    </source>
</evidence>
<dbReference type="GO" id="GO:0005829">
    <property type="term" value="C:cytosol"/>
    <property type="evidence" value="ECO:0007669"/>
    <property type="project" value="TreeGrafter"/>
</dbReference>
<dbReference type="UniPathway" id="UPA00138"/>
<dbReference type="PANTHER" id="PTHR21139:SF42">
    <property type="entry name" value="TRIOSEPHOSPHATE ISOMERASE"/>
    <property type="match status" value="1"/>
</dbReference>
<dbReference type="PROSITE" id="PS51440">
    <property type="entry name" value="TIM_2"/>
    <property type="match status" value="1"/>
</dbReference>
<comment type="catalytic activity">
    <reaction evidence="7 8">
        <text>D-glyceraldehyde 3-phosphate = dihydroxyacetone phosphate</text>
        <dbReference type="Rhea" id="RHEA:18585"/>
        <dbReference type="ChEBI" id="CHEBI:57642"/>
        <dbReference type="ChEBI" id="CHEBI:59776"/>
        <dbReference type="EC" id="5.3.1.1"/>
    </reaction>
</comment>
<dbReference type="FunFam" id="3.20.20.70:FF:000016">
    <property type="entry name" value="Triosephosphate isomerase"/>
    <property type="match status" value="1"/>
</dbReference>
<keyword evidence="5 7" id="KW-0324">Glycolysis</keyword>
<protein>
    <recommendedName>
        <fullName evidence="7 8">Triosephosphate isomerase</fullName>
        <shortName evidence="7">TIM</shortName>
        <shortName evidence="7">TPI</shortName>
        <ecNumber evidence="7 8">5.3.1.1</ecNumber>
    </recommendedName>
    <alternativeName>
        <fullName evidence="7">Triose-phosphate isomerase</fullName>
    </alternativeName>
</protein>
<dbReference type="EC" id="5.3.1.1" evidence="7 8"/>
<dbReference type="Gene3D" id="3.20.20.70">
    <property type="entry name" value="Aldolase class I"/>
    <property type="match status" value="1"/>
</dbReference>
<dbReference type="InterPro" id="IPR000652">
    <property type="entry name" value="Triosephosphate_isomerase"/>
</dbReference>
<accession>A0A1G2HDN6</accession>
<proteinExistence type="inferred from homology"/>
<comment type="similarity">
    <text evidence="2 7 8">Belongs to the triosephosphate isomerase family.</text>
</comment>
<dbReference type="InterPro" id="IPR022896">
    <property type="entry name" value="TrioseP_Isoase_bac/euk"/>
</dbReference>
<evidence type="ECO:0000256" key="1">
    <source>
        <dbReference type="ARBA" id="ARBA00004680"/>
    </source>
</evidence>
<comment type="caution">
    <text evidence="9">The sequence shown here is derived from an EMBL/GenBank/DDBJ whole genome shotgun (WGS) entry which is preliminary data.</text>
</comment>
<keyword evidence="4 7" id="KW-0963">Cytoplasm</keyword>
<feature type="binding site" evidence="7">
    <location>
        <position position="213"/>
    </location>
    <ligand>
        <name>substrate</name>
    </ligand>
</feature>
<comment type="pathway">
    <text evidence="1 7 8">Carbohydrate degradation; glycolysis; D-glyceraldehyde 3-phosphate from glycerone phosphate: step 1/1.</text>
</comment>
<feature type="active site" description="Proton acceptor" evidence="7">
    <location>
        <position position="167"/>
    </location>
</feature>
<dbReference type="GO" id="GO:0004807">
    <property type="term" value="F:triose-phosphate isomerase activity"/>
    <property type="evidence" value="ECO:0007669"/>
    <property type="project" value="UniProtKB-UniRule"/>
</dbReference>
<dbReference type="AlphaFoldDB" id="A0A1G2HDN6"/>
<dbReference type="PANTHER" id="PTHR21139">
    <property type="entry name" value="TRIOSEPHOSPHATE ISOMERASE"/>
    <property type="match status" value="1"/>
</dbReference>
<evidence type="ECO:0000256" key="5">
    <source>
        <dbReference type="ARBA" id="ARBA00023152"/>
    </source>
</evidence>
<dbReference type="UniPathway" id="UPA00109">
    <property type="reaction ID" value="UER00189"/>
</dbReference>
<feature type="binding site" evidence="7">
    <location>
        <begin position="234"/>
        <end position="235"/>
    </location>
    <ligand>
        <name>substrate</name>
    </ligand>
</feature>
<evidence type="ECO:0000256" key="8">
    <source>
        <dbReference type="RuleBase" id="RU363013"/>
    </source>
</evidence>
<evidence type="ECO:0000256" key="7">
    <source>
        <dbReference type="HAMAP-Rule" id="MF_00147"/>
    </source>
</evidence>
<dbReference type="InterPro" id="IPR013785">
    <property type="entry name" value="Aldolase_TIM"/>
</dbReference>
<feature type="active site" description="Electrophile" evidence="7">
    <location>
        <position position="100"/>
    </location>
</feature>
<evidence type="ECO:0000256" key="3">
    <source>
        <dbReference type="ARBA" id="ARBA00022432"/>
    </source>
</evidence>
<evidence type="ECO:0000313" key="10">
    <source>
        <dbReference type="Proteomes" id="UP000178835"/>
    </source>
</evidence>